<dbReference type="Proteomes" id="UP001596067">
    <property type="component" value="Unassembled WGS sequence"/>
</dbReference>
<evidence type="ECO:0000256" key="6">
    <source>
        <dbReference type="ARBA" id="ARBA00023080"/>
    </source>
</evidence>
<evidence type="ECO:0000256" key="2">
    <source>
        <dbReference type="ARBA" id="ARBA00008142"/>
    </source>
</evidence>
<comment type="cofactor">
    <cofactor evidence="1">
        <name>Mg(2+)</name>
        <dbReference type="ChEBI" id="CHEBI:18420"/>
    </cofactor>
</comment>
<protein>
    <recommendedName>
        <fullName evidence="3">nucleoside-diphosphate kinase</fullName>
        <ecNumber evidence="3">2.7.4.6</ecNumber>
    </recommendedName>
</protein>
<keyword evidence="4 10" id="KW-0808">Transferase</keyword>
<evidence type="ECO:0000256" key="7">
    <source>
        <dbReference type="PROSITE-ProRule" id="PRU00706"/>
    </source>
</evidence>
<evidence type="ECO:0000256" key="5">
    <source>
        <dbReference type="ARBA" id="ARBA00022777"/>
    </source>
</evidence>
<dbReference type="PANTHER" id="PTHR11349">
    <property type="entry name" value="NUCLEOSIDE DIPHOSPHATE KINASE"/>
    <property type="match status" value="1"/>
</dbReference>
<accession>A0ABW1F3C4</accession>
<proteinExistence type="inferred from homology"/>
<evidence type="ECO:0000313" key="11">
    <source>
        <dbReference type="Proteomes" id="UP001596067"/>
    </source>
</evidence>
<dbReference type="InterPro" id="IPR034907">
    <property type="entry name" value="NDK-like_dom"/>
</dbReference>
<dbReference type="PRINTS" id="PR01243">
    <property type="entry name" value="NUCDPKINASE"/>
</dbReference>
<dbReference type="InterPro" id="IPR001564">
    <property type="entry name" value="Nucleoside_diP_kinase"/>
</dbReference>
<organism evidence="10 11">
    <name type="scientific">Kitasatospora aburaviensis</name>
    <dbReference type="NCBI Taxonomy" id="67265"/>
    <lineage>
        <taxon>Bacteria</taxon>
        <taxon>Bacillati</taxon>
        <taxon>Actinomycetota</taxon>
        <taxon>Actinomycetes</taxon>
        <taxon>Kitasatosporales</taxon>
        <taxon>Streptomycetaceae</taxon>
        <taxon>Kitasatospora</taxon>
    </lineage>
</organism>
<comment type="caution">
    <text evidence="7">Lacks conserved residue(s) required for the propagation of feature annotation.</text>
</comment>
<evidence type="ECO:0000256" key="3">
    <source>
        <dbReference type="ARBA" id="ARBA00012966"/>
    </source>
</evidence>
<gene>
    <name evidence="10" type="ORF">ACFP0N_25650</name>
</gene>
<dbReference type="Gene3D" id="3.30.70.141">
    <property type="entry name" value="Nucleoside diphosphate kinase-like domain"/>
    <property type="match status" value="1"/>
</dbReference>
<comment type="caution">
    <text evidence="10">The sequence shown here is derived from an EMBL/GenBank/DDBJ whole genome shotgun (WGS) entry which is preliminary data.</text>
</comment>
<reference evidence="11" key="1">
    <citation type="journal article" date="2019" name="Int. J. Syst. Evol. Microbiol.">
        <title>The Global Catalogue of Microorganisms (GCM) 10K type strain sequencing project: providing services to taxonomists for standard genome sequencing and annotation.</title>
        <authorList>
            <consortium name="The Broad Institute Genomics Platform"/>
            <consortium name="The Broad Institute Genome Sequencing Center for Infectious Disease"/>
            <person name="Wu L."/>
            <person name="Ma J."/>
        </authorList>
    </citation>
    <scope>NUCLEOTIDE SEQUENCE [LARGE SCALE GENOMIC DNA]</scope>
    <source>
        <strain evidence="11">CGMCC 4.1469</strain>
    </source>
</reference>
<dbReference type="GO" id="GO:0004550">
    <property type="term" value="F:nucleoside diphosphate kinase activity"/>
    <property type="evidence" value="ECO:0007669"/>
    <property type="project" value="UniProtKB-EC"/>
</dbReference>
<comment type="similarity">
    <text evidence="2 7 8">Belongs to the NDK family.</text>
</comment>
<feature type="domain" description="Nucleoside diphosphate kinase-like" evidence="9">
    <location>
        <begin position="9"/>
        <end position="159"/>
    </location>
</feature>
<dbReference type="CDD" id="cd04413">
    <property type="entry name" value="NDPk_I"/>
    <property type="match status" value="1"/>
</dbReference>
<dbReference type="Pfam" id="PF00334">
    <property type="entry name" value="NDK"/>
    <property type="match status" value="1"/>
</dbReference>
<dbReference type="PROSITE" id="PS51374">
    <property type="entry name" value="NDPK_LIKE"/>
    <property type="match status" value="1"/>
</dbReference>
<dbReference type="RefSeq" id="WP_033346890.1">
    <property type="nucleotide sequence ID" value="NZ_BAAAVH010000109.1"/>
</dbReference>
<keyword evidence="6" id="KW-0546">Nucleotide metabolism</keyword>
<keyword evidence="5 10" id="KW-0418">Kinase</keyword>
<dbReference type="EMBL" id="JBHSOD010000039">
    <property type="protein sequence ID" value="MFC5888355.1"/>
    <property type="molecule type" value="Genomic_DNA"/>
</dbReference>
<dbReference type="EC" id="2.7.4.6" evidence="3"/>
<keyword evidence="11" id="KW-1185">Reference proteome</keyword>
<evidence type="ECO:0000259" key="9">
    <source>
        <dbReference type="SMART" id="SM00562"/>
    </source>
</evidence>
<evidence type="ECO:0000256" key="8">
    <source>
        <dbReference type="RuleBase" id="RU004011"/>
    </source>
</evidence>
<dbReference type="SMART" id="SM00562">
    <property type="entry name" value="NDK"/>
    <property type="match status" value="1"/>
</dbReference>
<evidence type="ECO:0000256" key="1">
    <source>
        <dbReference type="ARBA" id="ARBA00001946"/>
    </source>
</evidence>
<dbReference type="InterPro" id="IPR036850">
    <property type="entry name" value="NDK-like_dom_sf"/>
</dbReference>
<sequence length="169" mass="18706">MAEDQVHTVERTLVLLKPDALVRGLGGRIISRFEDAALKIVGVKMKWMDEEFTRKHYFDLEERLGAEVYNLTATFMQQGPVIALVLEGYDAIATVRKIVGSTYPNQAPAGTIRGDLSHMSSAGSVAVGKAVANLVHASGNKEEAAQEVELWFDKDELHEYRTLAEIFTN</sequence>
<evidence type="ECO:0000256" key="4">
    <source>
        <dbReference type="ARBA" id="ARBA00022679"/>
    </source>
</evidence>
<evidence type="ECO:0000313" key="10">
    <source>
        <dbReference type="EMBL" id="MFC5888355.1"/>
    </source>
</evidence>
<name>A0ABW1F3C4_9ACTN</name>
<dbReference type="SUPFAM" id="SSF54919">
    <property type="entry name" value="Nucleoside diphosphate kinase, NDK"/>
    <property type="match status" value="1"/>
</dbReference>